<evidence type="ECO:0000259" key="3">
    <source>
        <dbReference type="PROSITE" id="PS51272"/>
    </source>
</evidence>
<evidence type="ECO:0000256" key="1">
    <source>
        <dbReference type="ARBA" id="ARBA00022729"/>
    </source>
</evidence>
<dbReference type="InterPro" id="IPR003646">
    <property type="entry name" value="SH3-like_bac-type"/>
</dbReference>
<feature type="domain" description="SLH" evidence="3">
    <location>
        <begin position="148"/>
        <end position="215"/>
    </location>
</feature>
<gene>
    <name evidence="4" type="ORF">HNR53_002682</name>
</gene>
<comment type="caution">
    <text evidence="4">The sequence shown here is derived from an EMBL/GenBank/DDBJ whole genome shotgun (WGS) entry which is preliminary data.</text>
</comment>
<dbReference type="Pfam" id="PF08239">
    <property type="entry name" value="SH3_3"/>
    <property type="match status" value="1"/>
</dbReference>
<dbReference type="InterPro" id="IPR002901">
    <property type="entry name" value="MGlyc_endo_b_GlcNAc-like_dom"/>
</dbReference>
<keyword evidence="5" id="KW-1185">Reference proteome</keyword>
<feature type="signal peptide" evidence="2">
    <location>
        <begin position="1"/>
        <end position="26"/>
    </location>
</feature>
<dbReference type="PANTHER" id="PTHR43308:SF5">
    <property type="entry name" value="S-LAYER PROTEIN _ PEPTIDOGLYCAN ENDO-BETA-N-ACETYLGLUCOSAMINIDASE"/>
    <property type="match status" value="1"/>
</dbReference>
<name>A0A7X0HSF4_9BACI</name>
<protein>
    <submittedName>
        <fullName evidence="4">Beta-N-acetylglucosaminidase</fullName>
    </submittedName>
</protein>
<feature type="chain" id="PRO_5039672572" evidence="2">
    <location>
        <begin position="27"/>
        <end position="655"/>
    </location>
</feature>
<reference evidence="4 5" key="1">
    <citation type="submission" date="2020-08" db="EMBL/GenBank/DDBJ databases">
        <title>Genomic Encyclopedia of Type Strains, Phase IV (KMG-IV): sequencing the most valuable type-strain genomes for metagenomic binning, comparative biology and taxonomic classification.</title>
        <authorList>
            <person name="Goeker M."/>
        </authorList>
    </citation>
    <scope>NUCLEOTIDE SEQUENCE [LARGE SCALE GENOMIC DNA]</scope>
    <source>
        <strain evidence="4 5">DSM 5391</strain>
    </source>
</reference>
<dbReference type="PANTHER" id="PTHR43308">
    <property type="entry name" value="OUTER MEMBRANE PROTEIN ALPHA-RELATED"/>
    <property type="match status" value="1"/>
</dbReference>
<dbReference type="SMART" id="SM00047">
    <property type="entry name" value="LYZ2"/>
    <property type="match status" value="1"/>
</dbReference>
<proteinExistence type="predicted"/>
<accession>A0A7X0HSF4</accession>
<dbReference type="Gene3D" id="2.30.30.40">
    <property type="entry name" value="SH3 Domains"/>
    <property type="match status" value="1"/>
</dbReference>
<dbReference type="Gene3D" id="1.10.530.10">
    <property type="match status" value="1"/>
</dbReference>
<dbReference type="AlphaFoldDB" id="A0A7X0HSF4"/>
<feature type="domain" description="SLH" evidence="3">
    <location>
        <begin position="26"/>
        <end position="83"/>
    </location>
</feature>
<dbReference type="PROSITE" id="PS51272">
    <property type="entry name" value="SLH"/>
    <property type="match status" value="3"/>
</dbReference>
<feature type="domain" description="SLH" evidence="3">
    <location>
        <begin position="84"/>
        <end position="147"/>
    </location>
</feature>
<dbReference type="InterPro" id="IPR051465">
    <property type="entry name" value="Cell_Envelope_Struct_Comp"/>
</dbReference>
<evidence type="ECO:0000313" key="5">
    <source>
        <dbReference type="Proteomes" id="UP000531594"/>
    </source>
</evidence>
<evidence type="ECO:0000256" key="2">
    <source>
        <dbReference type="SAM" id="SignalP"/>
    </source>
</evidence>
<dbReference type="Proteomes" id="UP000531594">
    <property type="component" value="Unassembled WGS sequence"/>
</dbReference>
<dbReference type="Pfam" id="PF01832">
    <property type="entry name" value="Glucosaminidase"/>
    <property type="match status" value="1"/>
</dbReference>
<evidence type="ECO:0000313" key="4">
    <source>
        <dbReference type="EMBL" id="MBB6446032.1"/>
    </source>
</evidence>
<dbReference type="RefSeq" id="WP_184526667.1">
    <property type="nucleotide sequence ID" value="NZ_JACHGK010000009.1"/>
</dbReference>
<dbReference type="EMBL" id="JACHGK010000009">
    <property type="protein sequence ID" value="MBB6446032.1"/>
    <property type="molecule type" value="Genomic_DNA"/>
</dbReference>
<dbReference type="GO" id="GO:0004040">
    <property type="term" value="F:amidase activity"/>
    <property type="evidence" value="ECO:0007669"/>
    <property type="project" value="InterPro"/>
</dbReference>
<dbReference type="Pfam" id="PF00395">
    <property type="entry name" value="SLH"/>
    <property type="match status" value="2"/>
</dbReference>
<organism evidence="4 5">
    <name type="scientific">Bacillus benzoevorans</name>
    <dbReference type="NCBI Taxonomy" id="1456"/>
    <lineage>
        <taxon>Bacteria</taxon>
        <taxon>Bacillati</taxon>
        <taxon>Bacillota</taxon>
        <taxon>Bacilli</taxon>
        <taxon>Bacillales</taxon>
        <taxon>Bacillaceae</taxon>
        <taxon>Bacillus</taxon>
    </lineage>
</organism>
<keyword evidence="1 2" id="KW-0732">Signal</keyword>
<dbReference type="InterPro" id="IPR001119">
    <property type="entry name" value="SLH_dom"/>
</dbReference>
<sequence length="655" mass="72548">MKKNLMYLVGLFVVLVCSAFTYQHTAAAPTKDDITGIALEKEMRELIQLGVIHGYSEGEYRPHEEITRGQFAAFVARALELPEGEPAFTDVPASSNLAKDIYRAASAGIVNGYGDKTFRMNQLVTREQMAAMIDNALIFKQMERKGAVLNFTDAEQINPSFRDAVVHNVNDGIISGFKNEDNTYSFNPKMEANRAQAAAFIARMLHILEPVPEPEPEPVTGYSVASINANKELVPGTVSYASFDEAKKAVTNANQVVTNDGKIVSMSGGLVISEQVATIYEKADFKTSMTYVNAQQEMEYIDSSESYVKVNIAGKTGYVKPAEVSLLPDQMIAGRSYYSVVNGDLIHYVYSQKTKTAPNYVAGKAPSFLTAGQKYYSWDGAAFYNEAGQHAGTAYQYFTYLPARTVTNYSAEELDDFIEYMLKDRETLYNSDPVKYVRYQDVVNKSKLKGLGAYLKEAEGKYHINALFMLAISFNESDYGMSEIAQTKNNLFGLKAYDSNLDAAATFEAPTQSIDGLATEYLNGKYLDISRSFYANGSVFGNKAVGINVRYASDPYWGQKNAGYMYRADKYLGRKDYGKYQLGLTNTTDLNVRSQATSSSQKYYTYPKSGMPVAIIGTEVNPADGATWYKVVSEHIDYPEGYIHGAYVTPINVAQ</sequence>